<dbReference type="STRING" id="1261.HMPREF3195_01261"/>
<dbReference type="GeneID" id="79843657"/>
<sequence length="47" mass="4668">MNLSTGIVLAIVIVAAVLAFKKVKSKGACNCGTGCGGCKGDPSKKNN</sequence>
<evidence type="ECO:0008006" key="5">
    <source>
        <dbReference type="Google" id="ProtNLM"/>
    </source>
</evidence>
<dbReference type="Pfam" id="PF12669">
    <property type="entry name" value="FeoB_associated"/>
    <property type="match status" value="1"/>
</dbReference>
<dbReference type="EMBL" id="UGTB01000004">
    <property type="protein sequence ID" value="SUB61645.1"/>
    <property type="molecule type" value="Genomic_DNA"/>
</dbReference>
<reference evidence="2 4" key="2">
    <citation type="submission" date="2018-06" db="EMBL/GenBank/DDBJ databases">
        <authorList>
            <consortium name="Pathogen Informatics"/>
            <person name="Doyle S."/>
        </authorList>
    </citation>
    <scope>NUCLEOTIDE SEQUENCE [LARGE SCALE GENOMIC DNA]</scope>
    <source>
        <strain evidence="2 4">NCTC11460</strain>
    </source>
</reference>
<reference evidence="1 3" key="1">
    <citation type="submission" date="2016-02" db="EMBL/GenBank/DDBJ databases">
        <authorList>
            <person name="Wen L."/>
            <person name="He K."/>
            <person name="Yang H."/>
        </authorList>
    </citation>
    <scope>NUCLEOTIDE SEQUENCE [LARGE SCALE GENOMIC DNA]</scope>
    <source>
        <strain evidence="1 3">MJR8628A</strain>
    </source>
</reference>
<evidence type="ECO:0000313" key="3">
    <source>
        <dbReference type="Proteomes" id="UP000070326"/>
    </source>
</evidence>
<protein>
    <recommendedName>
        <fullName evidence="5">FeoB-associated Cys-rich membrane protein</fullName>
    </recommendedName>
</protein>
<evidence type="ECO:0000313" key="4">
    <source>
        <dbReference type="Proteomes" id="UP000255101"/>
    </source>
</evidence>
<dbReference type="Proteomes" id="UP000255101">
    <property type="component" value="Unassembled WGS sequence"/>
</dbReference>
<gene>
    <name evidence="1" type="ORF">HMPREF3195_01261</name>
    <name evidence="2" type="ORF">NCTC11460_01588</name>
</gene>
<dbReference type="RefSeq" id="WP_002845189.1">
    <property type="nucleotide sequence ID" value="NZ_CAMPYD010000004.1"/>
</dbReference>
<accession>A0A135YQT4</accession>
<dbReference type="PATRIC" id="fig|1261.5.peg.1263"/>
<dbReference type="Proteomes" id="UP000070326">
    <property type="component" value="Unassembled WGS sequence"/>
</dbReference>
<evidence type="ECO:0000313" key="2">
    <source>
        <dbReference type="EMBL" id="SUB61645.1"/>
    </source>
</evidence>
<evidence type="ECO:0000313" key="1">
    <source>
        <dbReference type="EMBL" id="KXI11768.1"/>
    </source>
</evidence>
<name>A0A135YQT4_9FIRM</name>
<organism evidence="1 3">
    <name type="scientific">Peptostreptococcus anaerobius</name>
    <dbReference type="NCBI Taxonomy" id="1261"/>
    <lineage>
        <taxon>Bacteria</taxon>
        <taxon>Bacillati</taxon>
        <taxon>Bacillota</taxon>
        <taxon>Clostridia</taxon>
        <taxon>Peptostreptococcales</taxon>
        <taxon>Peptostreptococcaceae</taxon>
        <taxon>Peptostreptococcus</taxon>
    </lineage>
</organism>
<proteinExistence type="predicted"/>
<dbReference type="AlphaFoldDB" id="A0A135YQT4"/>
<dbReference type="EMBL" id="LSQZ01000064">
    <property type="protein sequence ID" value="KXI11768.1"/>
    <property type="molecule type" value="Genomic_DNA"/>
</dbReference>